<evidence type="ECO:0000313" key="7">
    <source>
        <dbReference type="EMBL" id="KAK6633430.1"/>
    </source>
</evidence>
<reference evidence="7 8" key="1">
    <citation type="submission" date="2023-09" db="EMBL/GenBank/DDBJ databases">
        <title>Genomes of two closely related lineages of the louse Polyplax serrata with different host specificities.</title>
        <authorList>
            <person name="Martinu J."/>
            <person name="Tarabai H."/>
            <person name="Stefka J."/>
            <person name="Hypsa V."/>
        </authorList>
    </citation>
    <scope>NUCLEOTIDE SEQUENCE [LARGE SCALE GENOMIC DNA]</scope>
    <source>
        <strain evidence="7">98ZLc_SE</strain>
    </source>
</reference>
<feature type="domain" description="Spaetzle" evidence="6">
    <location>
        <begin position="549"/>
        <end position="624"/>
    </location>
</feature>
<dbReference type="Pfam" id="PF16077">
    <property type="entry name" value="Spaetzle"/>
    <property type="match status" value="1"/>
</dbReference>
<dbReference type="Proteomes" id="UP001359485">
    <property type="component" value="Unassembled WGS sequence"/>
</dbReference>
<sequence>MGYTYIKHIFILMCAALSFCVQVQEPNDAKSKETHLTPTTESSVGTNATGRRGRQLQISRIEIPFSGTEVRRQIFRIPSSVSRVKLIGTSPVQKIVQVKRMSMKSNGINSQESEDQDYPTVDSFQFNSNDVRRHFKRNKTPEPLYVDTYKADGFGLAHYPKETEDAKLNSYGMGHWFPKSKIMNNQLINFEGHTDQRLVGGNEIPVLKGRPKTGERGETDYYDYEPMEQTFYLKNVKSPGMYTVKTAFPQEVNKYSSDRYFPIKYYEKKYGSSYKKTVPKGRKTILNPQYTTHNPQVATNFGLTDLSSSSSLHQYMTKYPYSDSTPLAHTRTTLEKYRNPISPGTEQVINAVPVLNPGINVIQAPQFGEEAVSRPSRLISSTSQYQVQQNKESQKATIRDILEQDCPGHEILGYCESPPRYPMHQISIITKKCSKIMEAMTTQNLIGQQELNIFSERSDWDPDNITNSVDEFDLERHNLQRRSSSDGVPACESEFSLIEPGYAKEVTTGRWFVVVQHPGILNLIPETNERGSRHPPQFNKFLDAFPETTLQRITTDTCKNPGQPCYGLSEMKCLRDYSNSQTTQSTKCIQRYAYHKLISWDPDSPDLCPRMRPFKFPSACVCHIGVA</sequence>
<keyword evidence="2" id="KW-1015">Disulfide bond</keyword>
<keyword evidence="1 5" id="KW-0732">Signal</keyword>
<feature type="signal peptide" evidence="5">
    <location>
        <begin position="1"/>
        <end position="20"/>
    </location>
</feature>
<keyword evidence="8" id="KW-1185">Reference proteome</keyword>
<dbReference type="SUPFAM" id="SSF57501">
    <property type="entry name" value="Cystine-knot cytokines"/>
    <property type="match status" value="1"/>
</dbReference>
<keyword evidence="3" id="KW-0325">Glycoprotein</keyword>
<organism evidence="7 8">
    <name type="scientific">Polyplax serrata</name>
    <name type="common">Common mouse louse</name>
    <dbReference type="NCBI Taxonomy" id="468196"/>
    <lineage>
        <taxon>Eukaryota</taxon>
        <taxon>Metazoa</taxon>
        <taxon>Ecdysozoa</taxon>
        <taxon>Arthropoda</taxon>
        <taxon>Hexapoda</taxon>
        <taxon>Insecta</taxon>
        <taxon>Pterygota</taxon>
        <taxon>Neoptera</taxon>
        <taxon>Paraneoptera</taxon>
        <taxon>Psocodea</taxon>
        <taxon>Troctomorpha</taxon>
        <taxon>Phthiraptera</taxon>
        <taxon>Anoplura</taxon>
        <taxon>Polyplacidae</taxon>
        <taxon>Polyplax</taxon>
    </lineage>
</organism>
<gene>
    <name evidence="7" type="ORF">RUM44_004033</name>
</gene>
<evidence type="ECO:0000259" key="6">
    <source>
        <dbReference type="Pfam" id="PF16077"/>
    </source>
</evidence>
<proteinExistence type="predicted"/>
<comment type="caution">
    <text evidence="7">The sequence shown here is derived from an EMBL/GenBank/DDBJ whole genome shotgun (WGS) entry which is preliminary data.</text>
</comment>
<dbReference type="InterPro" id="IPR052444">
    <property type="entry name" value="Spz/Toll_ligand-like"/>
</dbReference>
<feature type="chain" id="PRO_5047403314" description="Spaetzle domain-containing protein" evidence="5">
    <location>
        <begin position="21"/>
        <end position="627"/>
    </location>
</feature>
<feature type="region of interest" description="Disordered" evidence="4">
    <location>
        <begin position="30"/>
        <end position="53"/>
    </location>
</feature>
<name>A0ABR1B1P4_POLSC</name>
<evidence type="ECO:0000256" key="2">
    <source>
        <dbReference type="ARBA" id="ARBA00023157"/>
    </source>
</evidence>
<protein>
    <recommendedName>
        <fullName evidence="6">Spaetzle domain-containing protein</fullName>
    </recommendedName>
</protein>
<dbReference type="Gene3D" id="2.10.90.10">
    <property type="entry name" value="Cystine-knot cytokines"/>
    <property type="match status" value="1"/>
</dbReference>
<dbReference type="PANTHER" id="PTHR23199">
    <property type="entry name" value="NEUROTROPHIN 1-RELATED"/>
    <property type="match status" value="1"/>
</dbReference>
<dbReference type="InterPro" id="IPR029034">
    <property type="entry name" value="Cystine-knot_cytokine"/>
</dbReference>
<evidence type="ECO:0000256" key="4">
    <source>
        <dbReference type="SAM" id="MobiDB-lite"/>
    </source>
</evidence>
<dbReference type="EMBL" id="JAWJWF010000004">
    <property type="protein sequence ID" value="KAK6633430.1"/>
    <property type="molecule type" value="Genomic_DNA"/>
</dbReference>
<accession>A0ABR1B1P4</accession>
<dbReference type="InterPro" id="IPR032104">
    <property type="entry name" value="Spaetzle"/>
</dbReference>
<evidence type="ECO:0000256" key="3">
    <source>
        <dbReference type="ARBA" id="ARBA00023180"/>
    </source>
</evidence>
<feature type="compositionally biased region" description="Polar residues" evidence="4">
    <location>
        <begin position="36"/>
        <end position="49"/>
    </location>
</feature>
<evidence type="ECO:0000256" key="1">
    <source>
        <dbReference type="ARBA" id="ARBA00022729"/>
    </source>
</evidence>
<evidence type="ECO:0000313" key="8">
    <source>
        <dbReference type="Proteomes" id="UP001359485"/>
    </source>
</evidence>
<evidence type="ECO:0000256" key="5">
    <source>
        <dbReference type="SAM" id="SignalP"/>
    </source>
</evidence>
<dbReference type="PANTHER" id="PTHR23199:SF12">
    <property type="entry name" value="NEUROTROPHIN 1-RELATED"/>
    <property type="match status" value="1"/>
</dbReference>